<name>A0A1G2FZ08_9BACT</name>
<accession>A0A1G2FZ08</accession>
<evidence type="ECO:0000313" key="1">
    <source>
        <dbReference type="EMBL" id="OGZ42972.1"/>
    </source>
</evidence>
<evidence type="ECO:0000313" key="2">
    <source>
        <dbReference type="Proteomes" id="UP000176700"/>
    </source>
</evidence>
<organism evidence="1 2">
    <name type="scientific">Candidatus Ryanbacteria bacterium RIFCSPHIGHO2_01_45_13</name>
    <dbReference type="NCBI Taxonomy" id="1802112"/>
    <lineage>
        <taxon>Bacteria</taxon>
        <taxon>Candidatus Ryaniibacteriota</taxon>
    </lineage>
</organism>
<comment type="caution">
    <text evidence="1">The sequence shown here is derived from an EMBL/GenBank/DDBJ whole genome shotgun (WGS) entry which is preliminary data.</text>
</comment>
<protein>
    <submittedName>
        <fullName evidence="1">Uncharacterized protein</fullName>
    </submittedName>
</protein>
<dbReference type="Proteomes" id="UP000176700">
    <property type="component" value="Unassembled WGS sequence"/>
</dbReference>
<dbReference type="AlphaFoldDB" id="A0A1G2FZ08"/>
<dbReference type="EMBL" id="MHNI01000012">
    <property type="protein sequence ID" value="OGZ42972.1"/>
    <property type="molecule type" value="Genomic_DNA"/>
</dbReference>
<reference evidence="1 2" key="1">
    <citation type="journal article" date="2016" name="Nat. Commun.">
        <title>Thousands of microbial genomes shed light on interconnected biogeochemical processes in an aquifer system.</title>
        <authorList>
            <person name="Anantharaman K."/>
            <person name="Brown C.T."/>
            <person name="Hug L.A."/>
            <person name="Sharon I."/>
            <person name="Castelle C.J."/>
            <person name="Probst A.J."/>
            <person name="Thomas B.C."/>
            <person name="Singh A."/>
            <person name="Wilkins M.J."/>
            <person name="Karaoz U."/>
            <person name="Brodie E.L."/>
            <person name="Williams K.H."/>
            <person name="Hubbard S.S."/>
            <person name="Banfield J.F."/>
        </authorList>
    </citation>
    <scope>NUCLEOTIDE SEQUENCE [LARGE SCALE GENOMIC DNA]</scope>
</reference>
<sequence>MGNSRREEVHDKQDRRKIMKKLLSEEKRKEIFAVIYEKMFNDDKDPIQVIEDSYHGDEDRYLLVMARRYNVQIDE</sequence>
<gene>
    <name evidence="1" type="ORF">A2W41_02560</name>
</gene>
<proteinExistence type="predicted"/>